<evidence type="ECO:0000256" key="8">
    <source>
        <dbReference type="ARBA" id="ARBA00022830"/>
    </source>
</evidence>
<dbReference type="OrthoDB" id="5976067at2759"/>
<dbReference type="GO" id="GO:0051246">
    <property type="term" value="P:regulation of protein metabolic process"/>
    <property type="evidence" value="ECO:0007669"/>
    <property type="project" value="UniProtKB-ARBA"/>
</dbReference>
<keyword evidence="7" id="KW-1090">Inhibition of host innate immune response by virus</keyword>
<comment type="subunit">
    <text evidence="4">Interacts (via C-terminus) with host PPP1CB.</text>
</comment>
<evidence type="ECO:0000256" key="1">
    <source>
        <dbReference type="ARBA" id="ARBA00003756"/>
    </source>
</evidence>
<keyword evidence="10" id="KW-0922">Interferon antiviral system evasion</keyword>
<feature type="region of interest" description="Disordered" evidence="13">
    <location>
        <begin position="421"/>
        <end position="465"/>
    </location>
</feature>
<evidence type="ECO:0000256" key="9">
    <source>
        <dbReference type="ARBA" id="ARBA00022921"/>
    </source>
</evidence>
<feature type="compositionally biased region" description="Basic and acidic residues" evidence="13">
    <location>
        <begin position="454"/>
        <end position="463"/>
    </location>
</feature>
<evidence type="ECO:0000256" key="2">
    <source>
        <dbReference type="ARBA" id="ARBA00007512"/>
    </source>
</evidence>
<keyword evidence="11" id="KW-0899">Viral immunoevasion</keyword>
<dbReference type="PANTHER" id="PTHR16489:SF12">
    <property type="entry name" value="GH11727P"/>
    <property type="match status" value="1"/>
</dbReference>
<proteinExistence type="inferred from homology"/>
<evidence type="ECO:0000256" key="10">
    <source>
        <dbReference type="ARBA" id="ARBA00023258"/>
    </source>
</evidence>
<evidence type="ECO:0000256" key="13">
    <source>
        <dbReference type="SAM" id="MobiDB-lite"/>
    </source>
</evidence>
<evidence type="ECO:0000313" key="15">
    <source>
        <dbReference type="EnsemblMetazoa" id="G5580.1:cds"/>
    </source>
</evidence>
<dbReference type="GO" id="GO:0019888">
    <property type="term" value="F:protein phosphatase regulator activity"/>
    <property type="evidence" value="ECO:0007669"/>
    <property type="project" value="TreeGrafter"/>
</dbReference>
<evidence type="ECO:0000313" key="16">
    <source>
        <dbReference type="Proteomes" id="UP000005408"/>
    </source>
</evidence>
<feature type="compositionally biased region" description="Basic residues" evidence="13">
    <location>
        <begin position="426"/>
        <end position="447"/>
    </location>
</feature>
<dbReference type="Pfam" id="PF10488">
    <property type="entry name" value="PP1c_bdg"/>
    <property type="match status" value="1"/>
</dbReference>
<dbReference type="InterPro" id="IPR019523">
    <property type="entry name" value="Prot_Pase1_reg-su15A/B_C"/>
</dbReference>
<organism evidence="15 16">
    <name type="scientific">Magallana gigas</name>
    <name type="common">Pacific oyster</name>
    <name type="synonym">Crassostrea gigas</name>
    <dbReference type="NCBI Taxonomy" id="29159"/>
    <lineage>
        <taxon>Eukaryota</taxon>
        <taxon>Metazoa</taxon>
        <taxon>Spiralia</taxon>
        <taxon>Lophotrochozoa</taxon>
        <taxon>Mollusca</taxon>
        <taxon>Bivalvia</taxon>
        <taxon>Autobranchia</taxon>
        <taxon>Pteriomorphia</taxon>
        <taxon>Ostreida</taxon>
        <taxon>Ostreoidea</taxon>
        <taxon>Ostreidae</taxon>
        <taxon>Magallana</taxon>
    </lineage>
</organism>
<evidence type="ECO:0000256" key="4">
    <source>
        <dbReference type="ARBA" id="ARBA00011204"/>
    </source>
</evidence>
<keyword evidence="6" id="KW-0945">Host-virus interaction</keyword>
<dbReference type="GO" id="GO:0000164">
    <property type="term" value="C:protein phosphatase type 1 complex"/>
    <property type="evidence" value="ECO:0007669"/>
    <property type="project" value="TreeGrafter"/>
</dbReference>
<sequence>MFMEVNLTAMNPYGNWFCRRKEHCDNTPVKRSVPSLLRLDSTGNTCCEKGLNSSIQKSMASCIAKTFSGMTSRSNSRSPDNIVGCMSDYPILQNSFDSACDKNMAAKNYAIMHMRPETSCIGSFQSLAGCKGMNTSSSISQHPGLHQSKFQIPYLQFHPAVFSAHPQQSDSAKKQVTKCQSQRTGKKSNRYFRYGWNAPQRKQSPEGIKNGTPKKSENTTLPKKQKCESKECDNQVEKKVSNREHCDRKNDKKQKTDNEGKDILSSPLSNLSLGESIAIKNALNQCSMSSSASNDIEKPKPDWFSFGRRDSESKLSPSNTVIVLDNWDDEISEEFQSENIKLQNDMIDLLATEEEKTNSLEDNIISTETSKSNSFHNVEKICDTLCTDEKVSNESKSQENVADTSAVVTQMCQNSEPHAVLYQRNMNKKGRPSHKKRSRKKGSKHSKSNNIEQGQKRKFEDGTSSKSGACTIAFIMGGSDPHSLDSESDFSFDSDEDSSDSVDDDIDFVCHFPEPLLVNSAPLLMNIICSAKSSPVSQAVSAANREWETMSEKPSTTATQNDRKVHFAEPESLTETHIADDWNRRGPWEEYARDRERFKRRIEEVKSVIDPILCEDHRQHVYSNLMHPNE</sequence>
<dbReference type="Proteomes" id="UP000005408">
    <property type="component" value="Unassembled WGS sequence"/>
</dbReference>
<evidence type="ECO:0000256" key="7">
    <source>
        <dbReference type="ARBA" id="ARBA00022632"/>
    </source>
</evidence>
<keyword evidence="8" id="KW-1114">Inhibition of host interferon signaling pathway by virus</keyword>
<dbReference type="GO" id="GO:0034976">
    <property type="term" value="P:response to endoplasmic reticulum stress"/>
    <property type="evidence" value="ECO:0007669"/>
    <property type="project" value="TreeGrafter"/>
</dbReference>
<evidence type="ECO:0000256" key="12">
    <source>
        <dbReference type="ARBA" id="ARBA00031298"/>
    </source>
</evidence>
<dbReference type="EnsemblMetazoa" id="G5580.1">
    <property type="protein sequence ID" value="G5580.1:cds"/>
    <property type="gene ID" value="G5580"/>
</dbReference>
<keyword evidence="16" id="KW-1185">Reference proteome</keyword>
<dbReference type="GO" id="GO:0039502">
    <property type="term" value="P:symbiont-mediated suppression of host type I interferon-mediated signaling pathway"/>
    <property type="evidence" value="ECO:0007669"/>
    <property type="project" value="UniProtKB-KW"/>
</dbReference>
<dbReference type="AlphaFoldDB" id="A0A8W8N6Y1"/>
<feature type="compositionally biased region" description="Basic and acidic residues" evidence="13">
    <location>
        <begin position="225"/>
        <end position="262"/>
    </location>
</feature>
<feature type="region of interest" description="Disordered" evidence="13">
    <location>
        <begin position="165"/>
        <end position="268"/>
    </location>
</feature>
<dbReference type="InterPro" id="IPR051254">
    <property type="entry name" value="PPP1R15"/>
</dbReference>
<protein>
    <recommendedName>
        <fullName evidence="5">Protein DP71L</fullName>
    </recommendedName>
    <alternativeName>
        <fullName evidence="12">MyD116 homolog</fullName>
    </alternativeName>
</protein>
<name>A0A8W8N6Y1_MAGGI</name>
<reference evidence="15" key="1">
    <citation type="submission" date="2022-08" db="UniProtKB">
        <authorList>
            <consortium name="EnsemblMetazoa"/>
        </authorList>
    </citation>
    <scope>IDENTIFICATION</scope>
    <source>
        <strain evidence="15">05x7-T-G4-1.051#20</strain>
    </source>
</reference>
<comment type="function">
    <text evidence="1">Interacts with the host phosphatase PP1 catalytic subunit (PPP1CB) and recruits it to dephosphorylate EIF2S1/eIF2alpha and therefore restores the host translation that has been shut-down by the host. Also inhibits the EIF2S1/eIF2alpha-ATF4-DDIT3/CHOP pathway.</text>
</comment>
<comment type="similarity">
    <text evidence="3">Belongs to the PPP1R15 family.</text>
</comment>
<dbReference type="OMA" id="DNWDDEI"/>
<accession>A0A8W8N6Y1</accession>
<keyword evidence="9" id="KW-0426">Late protein</keyword>
<evidence type="ECO:0000256" key="5">
    <source>
        <dbReference type="ARBA" id="ARBA00019072"/>
    </source>
</evidence>
<comment type="similarity">
    <text evidence="2">Belongs to the asfivirus DP71L family.</text>
</comment>
<evidence type="ECO:0000256" key="3">
    <source>
        <dbReference type="ARBA" id="ARBA00010161"/>
    </source>
</evidence>
<evidence type="ECO:0000256" key="6">
    <source>
        <dbReference type="ARBA" id="ARBA00022581"/>
    </source>
</evidence>
<dbReference type="PANTHER" id="PTHR16489">
    <property type="entry name" value="GH11727P"/>
    <property type="match status" value="1"/>
</dbReference>
<dbReference type="GO" id="GO:0005783">
    <property type="term" value="C:endoplasmic reticulum"/>
    <property type="evidence" value="ECO:0007669"/>
    <property type="project" value="TreeGrafter"/>
</dbReference>
<feature type="domain" description="Protein phosphatase 1 regulatory subunit 15A/B C-terminal" evidence="14">
    <location>
        <begin position="558"/>
        <end position="625"/>
    </location>
</feature>
<evidence type="ECO:0000256" key="11">
    <source>
        <dbReference type="ARBA" id="ARBA00023280"/>
    </source>
</evidence>
<evidence type="ECO:0000259" key="14">
    <source>
        <dbReference type="Pfam" id="PF10488"/>
    </source>
</evidence>